<dbReference type="InterPro" id="IPR017437">
    <property type="entry name" value="ATP-NAD_kinase_PpnK-typ_C"/>
</dbReference>
<proteinExistence type="inferred from homology"/>
<dbReference type="HAMAP" id="MF_00361">
    <property type="entry name" value="NAD_kinase"/>
    <property type="match status" value="1"/>
</dbReference>
<evidence type="ECO:0000256" key="5">
    <source>
        <dbReference type="ARBA" id="ARBA00047925"/>
    </source>
</evidence>
<protein>
    <recommendedName>
        <fullName evidence="6">NAD kinase</fullName>
        <ecNumber evidence="6">2.7.1.23</ecNumber>
    </recommendedName>
    <alternativeName>
        <fullName evidence="6">ATP-dependent NAD kinase</fullName>
    </alternativeName>
</protein>
<feature type="binding site" evidence="6">
    <location>
        <position position="226"/>
    </location>
    <ligand>
        <name>NAD(+)</name>
        <dbReference type="ChEBI" id="CHEBI:57540"/>
    </ligand>
</feature>
<feature type="binding site" evidence="6">
    <location>
        <begin position="202"/>
        <end position="207"/>
    </location>
    <ligand>
        <name>NAD(+)</name>
        <dbReference type="ChEBI" id="CHEBI:57540"/>
    </ligand>
</feature>
<dbReference type="SUPFAM" id="SSF111331">
    <property type="entry name" value="NAD kinase/diacylglycerol kinase-like"/>
    <property type="match status" value="1"/>
</dbReference>
<dbReference type="NCBIfam" id="NF002892">
    <property type="entry name" value="PRK03372.1"/>
    <property type="match status" value="1"/>
</dbReference>
<feature type="active site" description="Proton acceptor" evidence="6">
    <location>
        <position position="86"/>
    </location>
</feature>
<comment type="cofactor">
    <cofactor evidence="6">
        <name>a divalent metal cation</name>
        <dbReference type="ChEBI" id="CHEBI:60240"/>
    </cofactor>
</comment>
<comment type="caution">
    <text evidence="7">The sequence shown here is derived from an EMBL/GenBank/DDBJ whole genome shotgun (WGS) entry which is preliminary data.</text>
</comment>
<feature type="binding site" evidence="6">
    <location>
        <position position="172"/>
    </location>
    <ligand>
        <name>NAD(+)</name>
        <dbReference type="ChEBI" id="CHEBI:57540"/>
    </ligand>
</feature>
<keyword evidence="8" id="KW-1185">Reference proteome</keyword>
<evidence type="ECO:0000256" key="3">
    <source>
        <dbReference type="ARBA" id="ARBA00022857"/>
    </source>
</evidence>
<dbReference type="GO" id="GO:0003951">
    <property type="term" value="F:NAD+ kinase activity"/>
    <property type="evidence" value="ECO:0007669"/>
    <property type="project" value="UniProtKB-EC"/>
</dbReference>
<evidence type="ECO:0000313" key="8">
    <source>
        <dbReference type="Proteomes" id="UP000749311"/>
    </source>
</evidence>
<gene>
    <name evidence="6" type="primary">nadK</name>
    <name evidence="7" type="ORF">FB473_000770</name>
</gene>
<evidence type="ECO:0000256" key="1">
    <source>
        <dbReference type="ARBA" id="ARBA00022679"/>
    </source>
</evidence>
<reference evidence="7 8" key="1">
    <citation type="submission" date="2020-02" db="EMBL/GenBank/DDBJ databases">
        <title>Sequencing the genomes of 1000 actinobacteria strains.</title>
        <authorList>
            <person name="Klenk H.-P."/>
        </authorList>
    </citation>
    <scope>NUCLEOTIDE SEQUENCE [LARGE SCALE GENOMIC DNA]</scope>
    <source>
        <strain evidence="7 8">DSM 19609</strain>
    </source>
</reference>
<comment type="subcellular location">
    <subcellularLocation>
        <location evidence="6">Cytoplasm</location>
    </subcellularLocation>
</comment>
<comment type="function">
    <text evidence="6">Involved in the regulation of the intracellular balance of NAD and NADP, and is a key enzyme in the biosynthesis of NADP. Catalyzes specifically the phosphorylation on 2'-hydroxyl of the adenosine moiety of NAD to yield NADP.</text>
</comment>
<feature type="binding site" evidence="6">
    <location>
        <position position="91"/>
    </location>
    <ligand>
        <name>NAD(+)</name>
        <dbReference type="ChEBI" id="CHEBI:57540"/>
    </ligand>
</feature>
<evidence type="ECO:0000256" key="6">
    <source>
        <dbReference type="HAMAP-Rule" id="MF_00361"/>
    </source>
</evidence>
<dbReference type="Pfam" id="PF01513">
    <property type="entry name" value="NAD_kinase"/>
    <property type="match status" value="1"/>
</dbReference>
<dbReference type="EC" id="2.7.1.23" evidence="6"/>
<dbReference type="EMBL" id="JAAMOZ010000001">
    <property type="protein sequence ID" value="NIH56125.1"/>
    <property type="molecule type" value="Genomic_DNA"/>
</dbReference>
<evidence type="ECO:0000256" key="4">
    <source>
        <dbReference type="ARBA" id="ARBA00023027"/>
    </source>
</evidence>
<dbReference type="RefSeq" id="WP_167164993.1">
    <property type="nucleotide sequence ID" value="NZ_BAAAOO010000002.1"/>
</dbReference>
<organism evidence="7 8">
    <name type="scientific">Brooklawnia cerclae</name>
    <dbReference type="NCBI Taxonomy" id="349934"/>
    <lineage>
        <taxon>Bacteria</taxon>
        <taxon>Bacillati</taxon>
        <taxon>Actinomycetota</taxon>
        <taxon>Actinomycetes</taxon>
        <taxon>Propionibacteriales</taxon>
        <taxon>Propionibacteriaceae</taxon>
        <taxon>Brooklawnia</taxon>
    </lineage>
</organism>
<dbReference type="Proteomes" id="UP000749311">
    <property type="component" value="Unassembled WGS sequence"/>
</dbReference>
<evidence type="ECO:0000313" key="7">
    <source>
        <dbReference type="EMBL" id="NIH56125.1"/>
    </source>
</evidence>
<dbReference type="PANTHER" id="PTHR20275">
    <property type="entry name" value="NAD KINASE"/>
    <property type="match status" value="1"/>
</dbReference>
<comment type="catalytic activity">
    <reaction evidence="5 6">
        <text>NAD(+) + ATP = ADP + NADP(+) + H(+)</text>
        <dbReference type="Rhea" id="RHEA:18629"/>
        <dbReference type="ChEBI" id="CHEBI:15378"/>
        <dbReference type="ChEBI" id="CHEBI:30616"/>
        <dbReference type="ChEBI" id="CHEBI:57540"/>
        <dbReference type="ChEBI" id="CHEBI:58349"/>
        <dbReference type="ChEBI" id="CHEBI:456216"/>
        <dbReference type="EC" id="2.7.1.23"/>
    </reaction>
</comment>
<keyword evidence="6" id="KW-0547">Nucleotide-binding</keyword>
<keyword evidence="3 6" id="KW-0521">NADP</keyword>
<dbReference type="Gene3D" id="3.40.50.10330">
    <property type="entry name" value="Probable inorganic polyphosphate/atp-NAD kinase, domain 1"/>
    <property type="match status" value="1"/>
</dbReference>
<sequence>MSQTAAPSTGHPSQPRRVGILLHPARPEAVDAAVEFVRGIAGSGITCVGLGERVPELQHRLPDIPIERQPASRLGDVELMVVFGGDGTILRAAEFVVPLGVPLLGVNLGHVGFLAELESHDLHKLVQHVADRDYTVEERLTLRVEVSDRAGLPVWHSFAVNEVSLEKAAREKMLDVLVEIDGLPISRWGCDGMLVSTPTGSTAYAFSAGGPIVWPDVQAFLVVPMAAHALFARPMVLEPNSRVDLTLSSHVVAHAIVWCDGRRSIDLAPGAHITVYRGEHNLRVARLQEQPFTSRLVKKFELPIDGFRGPGQR</sequence>
<dbReference type="Pfam" id="PF20143">
    <property type="entry name" value="NAD_kinase_C"/>
    <property type="match status" value="1"/>
</dbReference>
<keyword evidence="6" id="KW-0067">ATP-binding</keyword>
<dbReference type="InterPro" id="IPR017438">
    <property type="entry name" value="ATP-NAD_kinase_N"/>
</dbReference>
<dbReference type="InterPro" id="IPR002504">
    <property type="entry name" value="NADK"/>
</dbReference>
<comment type="similarity">
    <text evidence="6">Belongs to the NAD kinase family.</text>
</comment>
<evidence type="ECO:0000256" key="2">
    <source>
        <dbReference type="ARBA" id="ARBA00022777"/>
    </source>
</evidence>
<keyword evidence="1 6" id="KW-0808">Transferase</keyword>
<dbReference type="InterPro" id="IPR016064">
    <property type="entry name" value="NAD/diacylglycerol_kinase_sf"/>
</dbReference>
<keyword evidence="4 6" id="KW-0520">NAD</keyword>
<feature type="binding site" evidence="6">
    <location>
        <begin position="161"/>
        <end position="162"/>
    </location>
    <ligand>
        <name>NAD(+)</name>
        <dbReference type="ChEBI" id="CHEBI:57540"/>
    </ligand>
</feature>
<feature type="binding site" evidence="6">
    <location>
        <begin position="86"/>
        <end position="87"/>
    </location>
    <ligand>
        <name>NAD(+)</name>
        <dbReference type="ChEBI" id="CHEBI:57540"/>
    </ligand>
</feature>
<dbReference type="PANTHER" id="PTHR20275:SF0">
    <property type="entry name" value="NAD KINASE"/>
    <property type="match status" value="1"/>
</dbReference>
<comment type="caution">
    <text evidence="6">Lacks conserved residue(s) required for the propagation of feature annotation.</text>
</comment>
<accession>A0ABX0SDP1</accession>
<keyword evidence="2 6" id="KW-0418">Kinase</keyword>
<name>A0ABX0SDP1_9ACTN</name>
<dbReference type="Gene3D" id="2.60.200.30">
    <property type="entry name" value="Probable inorganic polyphosphate/atp-NAD kinase, domain 2"/>
    <property type="match status" value="1"/>
</dbReference>
<feature type="binding site" evidence="6">
    <location>
        <position position="191"/>
    </location>
    <ligand>
        <name>NAD(+)</name>
        <dbReference type="ChEBI" id="CHEBI:57540"/>
    </ligand>
</feature>
<keyword evidence="6" id="KW-0963">Cytoplasm</keyword>